<dbReference type="Proteomes" id="UP000321933">
    <property type="component" value="Unassembled WGS sequence"/>
</dbReference>
<evidence type="ECO:0000256" key="5">
    <source>
        <dbReference type="ARBA" id="ARBA00022777"/>
    </source>
</evidence>
<dbReference type="InterPro" id="IPR001932">
    <property type="entry name" value="PPM-type_phosphatase-like_dom"/>
</dbReference>
<name>A0A5C9A093_9GAMM</name>
<dbReference type="GO" id="GO:0004674">
    <property type="term" value="F:protein serine/threonine kinase activity"/>
    <property type="evidence" value="ECO:0007669"/>
    <property type="project" value="UniProtKB-KW"/>
</dbReference>
<dbReference type="InterPro" id="IPR036457">
    <property type="entry name" value="PPM-type-like_dom_sf"/>
</dbReference>
<dbReference type="Gene3D" id="3.60.40.10">
    <property type="entry name" value="PPM-type phosphatase domain"/>
    <property type="match status" value="1"/>
</dbReference>
<evidence type="ECO:0000313" key="12">
    <source>
        <dbReference type="Proteomes" id="UP000321933"/>
    </source>
</evidence>
<protein>
    <recommendedName>
        <fullName evidence="1">non-specific serine/threonine protein kinase</fullName>
        <ecNumber evidence="1">2.7.11.1</ecNumber>
    </recommendedName>
</protein>
<dbReference type="SUPFAM" id="SSF56112">
    <property type="entry name" value="Protein kinase-like (PK-like)"/>
    <property type="match status" value="1"/>
</dbReference>
<keyword evidence="3" id="KW-0808">Transferase</keyword>
<keyword evidence="4" id="KW-0547">Nucleotide-binding</keyword>
<dbReference type="CDD" id="cd14014">
    <property type="entry name" value="STKc_PknB_like"/>
    <property type="match status" value="1"/>
</dbReference>
<gene>
    <name evidence="11" type="ORF">FVW59_06515</name>
</gene>
<dbReference type="PROSITE" id="PS51746">
    <property type="entry name" value="PPM_2"/>
    <property type="match status" value="1"/>
</dbReference>
<dbReference type="OrthoDB" id="9801841at2"/>
<keyword evidence="6" id="KW-0067">ATP-binding</keyword>
<evidence type="ECO:0000259" key="10">
    <source>
        <dbReference type="PROSITE" id="PS51746"/>
    </source>
</evidence>
<keyword evidence="12" id="KW-1185">Reference proteome</keyword>
<evidence type="ECO:0000259" key="9">
    <source>
        <dbReference type="PROSITE" id="PS50011"/>
    </source>
</evidence>
<dbReference type="RefSeq" id="WP_148063414.1">
    <property type="nucleotide sequence ID" value="NZ_VRYZ01000002.1"/>
</dbReference>
<dbReference type="CDD" id="cd00143">
    <property type="entry name" value="PP2Cc"/>
    <property type="match status" value="1"/>
</dbReference>
<organism evidence="11 12">
    <name type="scientific">Parahaliea aestuarii</name>
    <dbReference type="NCBI Taxonomy" id="1852021"/>
    <lineage>
        <taxon>Bacteria</taxon>
        <taxon>Pseudomonadati</taxon>
        <taxon>Pseudomonadota</taxon>
        <taxon>Gammaproteobacteria</taxon>
        <taxon>Cellvibrionales</taxon>
        <taxon>Halieaceae</taxon>
        <taxon>Parahaliea</taxon>
    </lineage>
</organism>
<keyword evidence="2" id="KW-0723">Serine/threonine-protein kinase</keyword>
<keyword evidence="5 11" id="KW-0418">Kinase</keyword>
<feature type="domain" description="PPM-type phosphatase" evidence="10">
    <location>
        <begin position="23"/>
        <end position="251"/>
    </location>
</feature>
<dbReference type="Pfam" id="PF13672">
    <property type="entry name" value="PP2C_2"/>
    <property type="match status" value="1"/>
</dbReference>
<dbReference type="AlphaFoldDB" id="A0A5C9A093"/>
<reference evidence="11 12" key="1">
    <citation type="submission" date="2019-08" db="EMBL/GenBank/DDBJ databases">
        <title>Parahaliea maris sp. nov., isolated from the surface seawater.</title>
        <authorList>
            <person name="Liu Y."/>
        </authorList>
    </citation>
    <scope>NUCLEOTIDE SEQUENCE [LARGE SCALE GENOMIC DNA]</scope>
    <source>
        <strain evidence="11 12">S2-26</strain>
    </source>
</reference>
<comment type="caution">
    <text evidence="11">The sequence shown here is derived from an EMBL/GenBank/DDBJ whole genome shotgun (WGS) entry which is preliminary data.</text>
</comment>
<sequence length="588" mass="65294">MSSAPATATSHHASHLEERLLLEVGQASSAGAKAMNEDAIGIRIPDDALLTTKGAAAVIADGVSAAEAGREASQSCVTGFLSDYFSTPESWTVRHSVQQVLTSLNRWLYRNGTHLPDSNKGFITTMSALVLKSQHAHLFHAGDSRIYLYRQGKLEQLTTDHAVPVGHGQTYLSRALGLDVRLEVDYQCLALEEGDLFLLSTDGVHDALDLEQLQAGISDETRSLEQRCLQLNSSALAAGSQDNLSCQLLRVLALPQPEIDDVVGRLTELRFPPFLKVGDTLDGLKVERELYASNRSQVYLVSEAISGQMYCMKTPSVNFEDDPAYIERFVMESWIGSRIHSPYVVRVVEPPQPRSCLYYLTEYVDGLSLTRWMREHPRPAVEEVVYLAGQIAKGLRAMHRRETLHQDLKPDNILIDSQGQVKLIDFGSCAVAGINEIASPLQRDQVLGTATYAAPECRLGSSVDARADLFSLAVICYEMFTGTLPFQGKLEQCSSQREFLSTTYTPSYRINPLVPQWIDGALRRAMRFHPERRHGDVSEFAYELQHPNASYLAFHQRPLIERDPLRTWKAIAIALALLELVTLALLLD</sequence>
<dbReference type="PANTHER" id="PTHR24356">
    <property type="entry name" value="SERINE/THREONINE-PROTEIN KINASE"/>
    <property type="match status" value="1"/>
</dbReference>
<evidence type="ECO:0000256" key="3">
    <source>
        <dbReference type="ARBA" id="ARBA00022679"/>
    </source>
</evidence>
<evidence type="ECO:0000256" key="1">
    <source>
        <dbReference type="ARBA" id="ARBA00012513"/>
    </source>
</evidence>
<comment type="catalytic activity">
    <reaction evidence="8">
        <text>L-seryl-[protein] + ATP = O-phospho-L-seryl-[protein] + ADP + H(+)</text>
        <dbReference type="Rhea" id="RHEA:17989"/>
        <dbReference type="Rhea" id="RHEA-COMP:9863"/>
        <dbReference type="Rhea" id="RHEA-COMP:11604"/>
        <dbReference type="ChEBI" id="CHEBI:15378"/>
        <dbReference type="ChEBI" id="CHEBI:29999"/>
        <dbReference type="ChEBI" id="CHEBI:30616"/>
        <dbReference type="ChEBI" id="CHEBI:83421"/>
        <dbReference type="ChEBI" id="CHEBI:456216"/>
        <dbReference type="EC" id="2.7.11.1"/>
    </reaction>
</comment>
<dbReference type="SMART" id="SM00220">
    <property type="entry name" value="S_TKc"/>
    <property type="match status" value="1"/>
</dbReference>
<dbReference type="InterPro" id="IPR000719">
    <property type="entry name" value="Prot_kinase_dom"/>
</dbReference>
<proteinExistence type="predicted"/>
<dbReference type="InterPro" id="IPR050236">
    <property type="entry name" value="Ser_Thr_kinase_AGC"/>
</dbReference>
<dbReference type="SUPFAM" id="SSF81606">
    <property type="entry name" value="PP2C-like"/>
    <property type="match status" value="1"/>
</dbReference>
<dbReference type="EMBL" id="VRYZ01000002">
    <property type="protein sequence ID" value="TXS93479.1"/>
    <property type="molecule type" value="Genomic_DNA"/>
</dbReference>
<dbReference type="SMART" id="SM00331">
    <property type="entry name" value="PP2C_SIG"/>
    <property type="match status" value="1"/>
</dbReference>
<dbReference type="SMART" id="SM00332">
    <property type="entry name" value="PP2Cc"/>
    <property type="match status" value="1"/>
</dbReference>
<dbReference type="Pfam" id="PF00069">
    <property type="entry name" value="Pkinase"/>
    <property type="match status" value="1"/>
</dbReference>
<accession>A0A5C9A093</accession>
<evidence type="ECO:0000256" key="4">
    <source>
        <dbReference type="ARBA" id="ARBA00022741"/>
    </source>
</evidence>
<dbReference type="PROSITE" id="PS50011">
    <property type="entry name" value="PROTEIN_KINASE_DOM"/>
    <property type="match status" value="1"/>
</dbReference>
<dbReference type="Gene3D" id="1.10.510.10">
    <property type="entry name" value="Transferase(Phosphotransferase) domain 1"/>
    <property type="match status" value="1"/>
</dbReference>
<comment type="catalytic activity">
    <reaction evidence="7">
        <text>L-threonyl-[protein] + ATP = O-phospho-L-threonyl-[protein] + ADP + H(+)</text>
        <dbReference type="Rhea" id="RHEA:46608"/>
        <dbReference type="Rhea" id="RHEA-COMP:11060"/>
        <dbReference type="Rhea" id="RHEA-COMP:11605"/>
        <dbReference type="ChEBI" id="CHEBI:15378"/>
        <dbReference type="ChEBI" id="CHEBI:30013"/>
        <dbReference type="ChEBI" id="CHEBI:30616"/>
        <dbReference type="ChEBI" id="CHEBI:61977"/>
        <dbReference type="ChEBI" id="CHEBI:456216"/>
        <dbReference type="EC" id="2.7.11.1"/>
    </reaction>
</comment>
<feature type="domain" description="Protein kinase" evidence="9">
    <location>
        <begin position="284"/>
        <end position="549"/>
    </location>
</feature>
<evidence type="ECO:0000256" key="8">
    <source>
        <dbReference type="ARBA" id="ARBA00048679"/>
    </source>
</evidence>
<evidence type="ECO:0000256" key="7">
    <source>
        <dbReference type="ARBA" id="ARBA00047899"/>
    </source>
</evidence>
<evidence type="ECO:0000256" key="6">
    <source>
        <dbReference type="ARBA" id="ARBA00022840"/>
    </source>
</evidence>
<evidence type="ECO:0000256" key="2">
    <source>
        <dbReference type="ARBA" id="ARBA00022527"/>
    </source>
</evidence>
<evidence type="ECO:0000313" key="11">
    <source>
        <dbReference type="EMBL" id="TXS93479.1"/>
    </source>
</evidence>
<dbReference type="GO" id="GO:0005524">
    <property type="term" value="F:ATP binding"/>
    <property type="evidence" value="ECO:0007669"/>
    <property type="project" value="UniProtKB-KW"/>
</dbReference>
<dbReference type="EC" id="2.7.11.1" evidence="1"/>
<dbReference type="InterPro" id="IPR011009">
    <property type="entry name" value="Kinase-like_dom_sf"/>
</dbReference>